<dbReference type="Gene3D" id="3.40.50.2000">
    <property type="entry name" value="Glycogen Phosphorylase B"/>
    <property type="match status" value="2"/>
</dbReference>
<evidence type="ECO:0000256" key="1">
    <source>
        <dbReference type="ARBA" id="ARBA00022679"/>
    </source>
</evidence>
<dbReference type="AlphaFoldDB" id="A0A1C3SZB0"/>
<dbReference type="SUPFAM" id="SSF53756">
    <property type="entry name" value="UDP-Glycosyltransferase/glycogen phosphorylase"/>
    <property type="match status" value="1"/>
</dbReference>
<sequence>MNLFLIFPRFASEHISKDVYLFPKYMAEQLNAELYICFDRSNDLNYSFDDNVKVKDLALKGHSECSFMAILKQIFFIYKNRNDIDLLVLFHYRWYSLILSLFYKLLKSSGKVYIKSDMPLNEASNVFNQSSSFIKKLRRIIYLNLARVVDVISFEVKDVYDAVKSSTSSDYIKSKFRLIPNGYVSSTDSHHELIKENMFLTVGRLGTYQKNTEFLLDVIEGLNLKDWTFHFVGPVQDSFAIRIEEFYARNPHLVKSVFFEGCISDLALKNSFYERAKVFVLPSRYESYGLVLLEAASYNCHLISTNVGAINDLISIYNCSGQVLEQDIECFRNKMQKIIDCNIYPVSNDVKSLEMNDLVHTLINFIYSNRKI</sequence>
<dbReference type="Pfam" id="PF13692">
    <property type="entry name" value="Glyco_trans_1_4"/>
    <property type="match status" value="1"/>
</dbReference>
<protein>
    <submittedName>
        <fullName evidence="2">Glycosyltransferase</fullName>
    </submittedName>
</protein>
<evidence type="ECO:0000313" key="2">
    <source>
        <dbReference type="EMBL" id="SCA95926.1"/>
    </source>
</evidence>
<reference evidence="2" key="1">
    <citation type="submission" date="2016-07" db="EMBL/GenBank/DDBJ databases">
        <authorList>
            <person name="Informatics P."/>
        </authorList>
    </citation>
    <scope>NUCLEOTIDE SEQUENCE</scope>
    <source>
        <strain evidence="2">KSB1_10F</strain>
    </source>
</reference>
<accession>A0A1C3SZB0</accession>
<dbReference type="PANTHER" id="PTHR46401">
    <property type="entry name" value="GLYCOSYLTRANSFERASE WBBK-RELATED"/>
    <property type="match status" value="1"/>
</dbReference>
<name>A0A1C3SZB0_KLEPN</name>
<gene>
    <name evidence="2" type="primary">wcqH</name>
    <name evidence="2" type="synonym">KL137_00013</name>
</gene>
<keyword evidence="1 2" id="KW-0808">Transferase</keyword>
<dbReference type="EMBL" id="LT603713">
    <property type="protein sequence ID" value="SCA95926.1"/>
    <property type="molecule type" value="Genomic_DNA"/>
</dbReference>
<dbReference type="PANTHER" id="PTHR46401:SF2">
    <property type="entry name" value="GLYCOSYLTRANSFERASE WBBK-RELATED"/>
    <property type="match status" value="1"/>
</dbReference>
<organism evidence="2">
    <name type="scientific">Klebsiella pneumoniae</name>
    <dbReference type="NCBI Taxonomy" id="573"/>
    <lineage>
        <taxon>Bacteria</taxon>
        <taxon>Pseudomonadati</taxon>
        <taxon>Pseudomonadota</taxon>
        <taxon>Gammaproteobacteria</taxon>
        <taxon>Enterobacterales</taxon>
        <taxon>Enterobacteriaceae</taxon>
        <taxon>Klebsiella/Raoultella group</taxon>
        <taxon>Klebsiella</taxon>
        <taxon>Klebsiella pneumoniae complex</taxon>
    </lineage>
</organism>
<reference evidence="2" key="2">
    <citation type="submission" date="2016-08" db="EMBL/GenBank/DDBJ databases">
        <title>Klebsiella loci capsule.</title>
        <authorList>
            <person name="Holt K.E."/>
            <person name="Thomson N.R."/>
        </authorList>
    </citation>
    <scope>NUCLEOTIDE SEQUENCE</scope>
    <source>
        <strain evidence="2">KSB1_10F</strain>
    </source>
</reference>
<proteinExistence type="predicted"/>
<dbReference type="GO" id="GO:0016757">
    <property type="term" value="F:glycosyltransferase activity"/>
    <property type="evidence" value="ECO:0007669"/>
    <property type="project" value="TreeGrafter"/>
</dbReference>
<dbReference type="GO" id="GO:0009103">
    <property type="term" value="P:lipopolysaccharide biosynthetic process"/>
    <property type="evidence" value="ECO:0007669"/>
    <property type="project" value="TreeGrafter"/>
</dbReference>